<dbReference type="CDD" id="cd00071">
    <property type="entry name" value="GMPK"/>
    <property type="match status" value="1"/>
</dbReference>
<dbReference type="InterPro" id="IPR008144">
    <property type="entry name" value="Guanylate_kin-like_dom"/>
</dbReference>
<accession>A0A6B2LK30</accession>
<evidence type="ECO:0000256" key="4">
    <source>
        <dbReference type="SAM" id="MobiDB-lite"/>
    </source>
</evidence>
<dbReference type="PROSITE" id="PS00856">
    <property type="entry name" value="GUANYLATE_KINASE_1"/>
    <property type="match status" value="1"/>
</dbReference>
<dbReference type="PROSITE" id="PS50052">
    <property type="entry name" value="GUANYLATE_KINASE_2"/>
    <property type="match status" value="1"/>
</dbReference>
<dbReference type="InterPro" id="IPR027417">
    <property type="entry name" value="P-loop_NTPase"/>
</dbReference>
<protein>
    <recommendedName>
        <fullName evidence="5">Guanylate kinase-like domain-containing protein</fullName>
    </recommendedName>
</protein>
<dbReference type="SUPFAM" id="SSF52540">
    <property type="entry name" value="P-loop containing nucleoside triphosphate hydrolases"/>
    <property type="match status" value="1"/>
</dbReference>
<feature type="region of interest" description="Disordered" evidence="4">
    <location>
        <begin position="1"/>
        <end position="22"/>
    </location>
</feature>
<dbReference type="GO" id="GO:0004385">
    <property type="term" value="F:GMP kinase activity"/>
    <property type="evidence" value="ECO:0007669"/>
    <property type="project" value="TreeGrafter"/>
</dbReference>
<organism evidence="6">
    <name type="scientific">Arcella intermedia</name>
    <dbReference type="NCBI Taxonomy" id="1963864"/>
    <lineage>
        <taxon>Eukaryota</taxon>
        <taxon>Amoebozoa</taxon>
        <taxon>Tubulinea</taxon>
        <taxon>Elardia</taxon>
        <taxon>Arcellinida</taxon>
        <taxon>Sphaerothecina</taxon>
        <taxon>Arcellidae</taxon>
        <taxon>Arcella</taxon>
    </lineage>
</organism>
<dbReference type="Gene3D" id="3.40.50.300">
    <property type="entry name" value="P-loop containing nucleotide triphosphate hydrolases"/>
    <property type="match status" value="1"/>
</dbReference>
<dbReference type="GO" id="GO:0005829">
    <property type="term" value="C:cytosol"/>
    <property type="evidence" value="ECO:0007669"/>
    <property type="project" value="TreeGrafter"/>
</dbReference>
<dbReference type="InterPro" id="IPR008145">
    <property type="entry name" value="GK/Ca_channel_bsu"/>
</dbReference>
<dbReference type="Pfam" id="PF00625">
    <property type="entry name" value="Guanylate_kin"/>
    <property type="match status" value="1"/>
</dbReference>
<keyword evidence="3" id="KW-0418">Kinase</keyword>
<dbReference type="SMART" id="SM00072">
    <property type="entry name" value="GuKc"/>
    <property type="match status" value="1"/>
</dbReference>
<evidence type="ECO:0000256" key="1">
    <source>
        <dbReference type="ARBA" id="ARBA00005790"/>
    </source>
</evidence>
<proteinExistence type="inferred from homology"/>
<evidence type="ECO:0000259" key="5">
    <source>
        <dbReference type="PROSITE" id="PS50052"/>
    </source>
</evidence>
<dbReference type="AlphaFoldDB" id="A0A6B2LK30"/>
<evidence type="ECO:0000256" key="3">
    <source>
        <dbReference type="ARBA" id="ARBA00022777"/>
    </source>
</evidence>
<evidence type="ECO:0000256" key="2">
    <source>
        <dbReference type="ARBA" id="ARBA00022679"/>
    </source>
</evidence>
<sequence>MLLKEDPDKYSLSTSHTTRKPRPGEVHGVHYWYVERDQFLKDLDEGKFIEHNEYNGNLYGTSFDAVNDITKAGKTCLLDIDINGAKKVKASPLNARYFFILPPGANPFETLRQRLVGRGTDSTENVEKRLAIAKGELQFLKDNPNFFEHVIVNDDLNEAFKQWKSFLNK</sequence>
<dbReference type="InterPro" id="IPR020590">
    <property type="entry name" value="Guanylate_kinase_CS"/>
</dbReference>
<dbReference type="EMBL" id="GIBP01008483">
    <property type="protein sequence ID" value="NDV37452.1"/>
    <property type="molecule type" value="Transcribed_RNA"/>
</dbReference>
<evidence type="ECO:0000313" key="6">
    <source>
        <dbReference type="EMBL" id="NDV37452.1"/>
    </source>
</evidence>
<dbReference type="Gene3D" id="3.30.63.10">
    <property type="entry name" value="Guanylate Kinase phosphate binding domain"/>
    <property type="match status" value="1"/>
</dbReference>
<keyword evidence="2" id="KW-0808">Transferase</keyword>
<name>A0A6B2LK30_9EUKA</name>
<comment type="similarity">
    <text evidence="1">Belongs to the guanylate kinase family.</text>
</comment>
<feature type="domain" description="Guanylate kinase-like" evidence="5">
    <location>
        <begin position="1"/>
        <end position="168"/>
    </location>
</feature>
<dbReference type="FunFam" id="3.30.63.10:FF:000002">
    <property type="entry name" value="Guanylate kinase 1"/>
    <property type="match status" value="1"/>
</dbReference>
<dbReference type="PANTHER" id="PTHR23117">
    <property type="entry name" value="GUANYLATE KINASE-RELATED"/>
    <property type="match status" value="1"/>
</dbReference>
<reference evidence="6" key="1">
    <citation type="journal article" date="2020" name="J. Eukaryot. Microbiol.">
        <title>De novo Sequencing, Assembly and Annotation of the Transcriptome for the Free-Living Testate Amoeba Arcella intermedia.</title>
        <authorList>
            <person name="Ribeiro G.M."/>
            <person name="Porfirio-Sousa A.L."/>
            <person name="Maurer-Alcala X.X."/>
            <person name="Katz L.A."/>
            <person name="Lahr D.J.G."/>
        </authorList>
    </citation>
    <scope>NUCLEOTIDE SEQUENCE</scope>
</reference>
<dbReference type="PANTHER" id="PTHR23117:SF13">
    <property type="entry name" value="GUANYLATE KINASE"/>
    <property type="match status" value="1"/>
</dbReference>